<dbReference type="InterPro" id="IPR001164">
    <property type="entry name" value="ArfGAP_dom"/>
</dbReference>
<dbReference type="PRINTS" id="PR00405">
    <property type="entry name" value="REVINTRACTNG"/>
</dbReference>
<dbReference type="SMART" id="SM00105">
    <property type="entry name" value="ArfGap"/>
    <property type="match status" value="1"/>
</dbReference>
<keyword evidence="4" id="KW-0862">Zinc</keyword>
<evidence type="ECO:0000313" key="9">
    <source>
        <dbReference type="Proteomes" id="UP001515480"/>
    </source>
</evidence>
<keyword evidence="1" id="KW-0343">GTPase activation</keyword>
<evidence type="ECO:0000313" key="8">
    <source>
        <dbReference type="EMBL" id="KAL1503131.1"/>
    </source>
</evidence>
<dbReference type="GO" id="GO:0005096">
    <property type="term" value="F:GTPase activator activity"/>
    <property type="evidence" value="ECO:0007669"/>
    <property type="project" value="UniProtKB-KW"/>
</dbReference>
<evidence type="ECO:0000256" key="4">
    <source>
        <dbReference type="ARBA" id="ARBA00022833"/>
    </source>
</evidence>
<evidence type="ECO:0000256" key="2">
    <source>
        <dbReference type="ARBA" id="ARBA00022723"/>
    </source>
</evidence>
<feature type="region of interest" description="Disordered" evidence="6">
    <location>
        <begin position="362"/>
        <end position="488"/>
    </location>
</feature>
<gene>
    <name evidence="8" type="ORF">AB1Y20_011193</name>
</gene>
<protein>
    <recommendedName>
        <fullName evidence="7">Arf-GAP domain-containing protein</fullName>
    </recommendedName>
</protein>
<feature type="compositionally biased region" description="Low complexity" evidence="6">
    <location>
        <begin position="453"/>
        <end position="469"/>
    </location>
</feature>
<dbReference type="AlphaFoldDB" id="A0AB34IL59"/>
<feature type="compositionally biased region" description="Pro residues" evidence="6">
    <location>
        <begin position="307"/>
        <end position="323"/>
    </location>
</feature>
<dbReference type="InterPro" id="IPR037278">
    <property type="entry name" value="ARFGAP/RecO"/>
</dbReference>
<dbReference type="Gene3D" id="1.10.220.150">
    <property type="entry name" value="Arf GTPase activating protein"/>
    <property type="match status" value="1"/>
</dbReference>
<keyword evidence="3 5" id="KW-0863">Zinc-finger</keyword>
<dbReference type="GO" id="GO:0048205">
    <property type="term" value="P:COPI coating of Golgi vesicle"/>
    <property type="evidence" value="ECO:0007669"/>
    <property type="project" value="TreeGrafter"/>
</dbReference>
<feature type="compositionally biased region" description="Pro residues" evidence="6">
    <location>
        <begin position="442"/>
        <end position="452"/>
    </location>
</feature>
<organism evidence="8 9">
    <name type="scientific">Prymnesium parvum</name>
    <name type="common">Toxic golden alga</name>
    <dbReference type="NCBI Taxonomy" id="97485"/>
    <lineage>
        <taxon>Eukaryota</taxon>
        <taxon>Haptista</taxon>
        <taxon>Haptophyta</taxon>
        <taxon>Prymnesiophyceae</taxon>
        <taxon>Prymnesiales</taxon>
        <taxon>Prymnesiaceae</taxon>
        <taxon>Prymnesium</taxon>
    </lineage>
</organism>
<name>A0AB34IL59_PRYPA</name>
<feature type="region of interest" description="Disordered" evidence="6">
    <location>
        <begin position="235"/>
        <end position="327"/>
    </location>
</feature>
<feature type="region of interest" description="Disordered" evidence="6">
    <location>
        <begin position="525"/>
        <end position="569"/>
    </location>
</feature>
<dbReference type="InterPro" id="IPR038508">
    <property type="entry name" value="ArfGAP_dom_sf"/>
</dbReference>
<dbReference type="GO" id="GO:0008270">
    <property type="term" value="F:zinc ion binding"/>
    <property type="evidence" value="ECO:0007669"/>
    <property type="project" value="UniProtKB-KW"/>
</dbReference>
<proteinExistence type="predicted"/>
<keyword evidence="2" id="KW-0479">Metal-binding</keyword>
<dbReference type="CDD" id="cd08831">
    <property type="entry name" value="ArfGap_ArfGap2_3_like"/>
    <property type="match status" value="1"/>
</dbReference>
<dbReference type="Pfam" id="PF01412">
    <property type="entry name" value="ArfGap"/>
    <property type="match status" value="1"/>
</dbReference>
<evidence type="ECO:0000256" key="3">
    <source>
        <dbReference type="ARBA" id="ARBA00022771"/>
    </source>
</evidence>
<dbReference type="SUPFAM" id="SSF57863">
    <property type="entry name" value="ArfGap/RecO-like zinc finger"/>
    <property type="match status" value="1"/>
</dbReference>
<feature type="compositionally biased region" description="Low complexity" evidence="6">
    <location>
        <begin position="249"/>
        <end position="258"/>
    </location>
</feature>
<dbReference type="PANTHER" id="PTHR45686:SF4">
    <property type="entry name" value="ADP-RIBOSYLATION FACTOR GTPASE ACTIVATING PROTEIN 3, ISOFORM H"/>
    <property type="match status" value="1"/>
</dbReference>
<evidence type="ECO:0000256" key="5">
    <source>
        <dbReference type="PROSITE-ProRule" id="PRU00288"/>
    </source>
</evidence>
<evidence type="ECO:0000259" key="7">
    <source>
        <dbReference type="PROSITE" id="PS50115"/>
    </source>
</evidence>
<evidence type="ECO:0000256" key="1">
    <source>
        <dbReference type="ARBA" id="ARBA00022468"/>
    </source>
</evidence>
<feature type="domain" description="Arf-GAP" evidence="7">
    <location>
        <begin position="18"/>
        <end position="122"/>
    </location>
</feature>
<feature type="compositionally biased region" description="Low complexity" evidence="6">
    <location>
        <begin position="373"/>
        <end position="399"/>
    </location>
</feature>
<dbReference type="Proteomes" id="UP001515480">
    <property type="component" value="Unassembled WGS sequence"/>
</dbReference>
<keyword evidence="9" id="KW-1185">Reference proteome</keyword>
<comment type="caution">
    <text evidence="8">The sequence shown here is derived from an EMBL/GenBank/DDBJ whole genome shotgun (WGS) entry which is preliminary data.</text>
</comment>
<feature type="compositionally biased region" description="Basic and acidic residues" evidence="6">
    <location>
        <begin position="555"/>
        <end position="568"/>
    </location>
</feature>
<dbReference type="GO" id="GO:0000139">
    <property type="term" value="C:Golgi membrane"/>
    <property type="evidence" value="ECO:0007669"/>
    <property type="project" value="GOC"/>
</dbReference>
<dbReference type="PANTHER" id="PTHR45686">
    <property type="entry name" value="ADP-RIBOSYLATION FACTOR GTPASE ACTIVATING PROTEIN 3, ISOFORM H-RELATED"/>
    <property type="match status" value="1"/>
</dbReference>
<reference evidence="8 9" key="1">
    <citation type="journal article" date="2024" name="Science">
        <title>Giant polyketide synthase enzymes in the biosynthesis of giant marine polyether toxins.</title>
        <authorList>
            <person name="Fallon T.R."/>
            <person name="Shende V.V."/>
            <person name="Wierzbicki I.H."/>
            <person name="Pendleton A.L."/>
            <person name="Watervoot N.F."/>
            <person name="Auber R.P."/>
            <person name="Gonzalez D.J."/>
            <person name="Wisecaver J.H."/>
            <person name="Moore B.S."/>
        </authorList>
    </citation>
    <scope>NUCLEOTIDE SEQUENCE [LARGE SCALE GENOMIC DNA]</scope>
    <source>
        <strain evidence="8 9">12B1</strain>
    </source>
</reference>
<accession>A0AB34IL59</accession>
<sequence>MASNVPDPDSEVPKDVRDEFFKKMRKKVGELVCFDCTAKNPSWSSVTFGTLMCLECSGMHRRLGVHISFCRSINMDKWTYRQLYRCALGGNTRARDHWRRSGGDTHEKIETKYTSMIAMQYKSLLEKDVADACRNGCASLRPQEASTYVAPSSGGATNSDPFADYINGSSLPKPSRACSCDAAPTAFSSAGQPPLVRKVNTTSPTTGAATATAGTTATAGALKSASAGWGANNVWGDAFSPPPEPSPVVAPTSTSNPPAVVPPAGLSAMPRPKHSLRKPGLGARKTTALDTRATDESPVSCDTPSDSMPPPPSQPTAPRPPPTAAAATTNTNTAAAAATNNNTKSTAAAAATTTTNAAAAAAAAAMAPPPPRTASATAVGGTPKAAPKPFKPFTPVAPAGGATPQSGSALSSAWADLEASLSKPTKPACSLGVRTPATTPIAAPPPAAPSTPQPALTTPTVTASTASPLGPAPSASNGHTAPPAPLFNPLSGAPVASANKPVGGKVSSAVKPRKLGASRVVQQSVADDWGASLDDEPEAKGESWGAAWDSPSHSPVKEPAKAADDPWERATAGSSLFAYEDASLHAAKAVTPPAEKARAVEAPAPEVVPVGGAAAVPSYLSKYANRTALGSSDFDLPQEAAPEPAPEPEFDRDAWLEKYAAAGAFGSDDMRGEEDKTGLARKLAGTGLEATKKLGGLAASVASSWLTRNSAANVSSKNDL</sequence>
<evidence type="ECO:0000256" key="6">
    <source>
        <dbReference type="SAM" id="MobiDB-lite"/>
    </source>
</evidence>
<dbReference type="PROSITE" id="PS50115">
    <property type="entry name" value="ARFGAP"/>
    <property type="match status" value="1"/>
</dbReference>
<dbReference type="EMBL" id="JBGBPQ010000022">
    <property type="protein sequence ID" value="KAL1503131.1"/>
    <property type="molecule type" value="Genomic_DNA"/>
</dbReference>